<dbReference type="AlphaFoldDB" id="W7LPZ2"/>
<feature type="domain" description="Rhodopsin" evidence="1">
    <location>
        <begin position="14"/>
        <end position="65"/>
    </location>
</feature>
<dbReference type="Proteomes" id="UP000009096">
    <property type="component" value="Chromosome 1"/>
</dbReference>
<keyword evidence="3" id="KW-1185">Reference proteome</keyword>
<dbReference type="RefSeq" id="XP_018743725.1">
    <property type="nucleotide sequence ID" value="XM_018903766.1"/>
</dbReference>
<evidence type="ECO:0000313" key="2">
    <source>
        <dbReference type="EMBL" id="EWG37534.1"/>
    </source>
</evidence>
<dbReference type="GeneID" id="30071657"/>
<dbReference type="InterPro" id="IPR049326">
    <property type="entry name" value="Rhodopsin_dom_fungi"/>
</dbReference>
<accession>W7LPZ2</accession>
<evidence type="ECO:0000313" key="3">
    <source>
        <dbReference type="Proteomes" id="UP000009096"/>
    </source>
</evidence>
<dbReference type="OrthoDB" id="444631at2759"/>
<proteinExistence type="predicted"/>
<gene>
    <name evidence="2" type="ORF">FVEG_14781</name>
</gene>
<dbReference type="EMBL" id="CM000578">
    <property type="protein sequence ID" value="EWG37534.1"/>
    <property type="molecule type" value="Genomic_DNA"/>
</dbReference>
<reference evidence="2 3" key="1">
    <citation type="journal article" date="2010" name="Nature">
        <title>Comparative genomics reveals mobile pathogenicity chromosomes in Fusarium.</title>
        <authorList>
            <person name="Ma L.J."/>
            <person name="van der Does H.C."/>
            <person name="Borkovich K.A."/>
            <person name="Coleman J.J."/>
            <person name="Daboussi M.J."/>
            <person name="Di Pietro A."/>
            <person name="Dufresne M."/>
            <person name="Freitag M."/>
            <person name="Grabherr M."/>
            <person name="Henrissat B."/>
            <person name="Houterman P.M."/>
            <person name="Kang S."/>
            <person name="Shim W.B."/>
            <person name="Woloshuk C."/>
            <person name="Xie X."/>
            <person name="Xu J.R."/>
            <person name="Antoniw J."/>
            <person name="Baker S.E."/>
            <person name="Bluhm B.H."/>
            <person name="Breakspear A."/>
            <person name="Brown D.W."/>
            <person name="Butchko R.A."/>
            <person name="Chapman S."/>
            <person name="Coulson R."/>
            <person name="Coutinho P.M."/>
            <person name="Danchin E.G."/>
            <person name="Diener A."/>
            <person name="Gale L.R."/>
            <person name="Gardiner D.M."/>
            <person name="Goff S."/>
            <person name="Hammond-Kosack K.E."/>
            <person name="Hilburn K."/>
            <person name="Hua-Van A."/>
            <person name="Jonkers W."/>
            <person name="Kazan K."/>
            <person name="Kodira C.D."/>
            <person name="Koehrsen M."/>
            <person name="Kumar L."/>
            <person name="Lee Y.H."/>
            <person name="Li L."/>
            <person name="Manners J.M."/>
            <person name="Miranda-Saavedra D."/>
            <person name="Mukherjee M."/>
            <person name="Park G."/>
            <person name="Park J."/>
            <person name="Park S.Y."/>
            <person name="Proctor R.H."/>
            <person name="Regev A."/>
            <person name="Ruiz-Roldan M.C."/>
            <person name="Sain D."/>
            <person name="Sakthikumar S."/>
            <person name="Sykes S."/>
            <person name="Schwartz D.C."/>
            <person name="Turgeon B.G."/>
            <person name="Wapinski I."/>
            <person name="Yoder O."/>
            <person name="Young S."/>
            <person name="Zeng Q."/>
            <person name="Zhou S."/>
            <person name="Galagan J."/>
            <person name="Cuomo C.A."/>
            <person name="Kistler H.C."/>
            <person name="Rep M."/>
        </authorList>
    </citation>
    <scope>NUCLEOTIDE SEQUENCE [LARGE SCALE GENOMIC DNA]</scope>
    <source>
        <strain evidence="3">M3125 / FGSC 7600</strain>
    </source>
</reference>
<dbReference type="VEuPathDB" id="FungiDB:FVEG_14781"/>
<name>W7LPZ2_GIBM7</name>
<dbReference type="KEGG" id="fvr:FVEG_14781"/>
<dbReference type="Pfam" id="PF20684">
    <property type="entry name" value="Fung_rhodopsin"/>
    <property type="match status" value="1"/>
</dbReference>
<organism evidence="2 3">
    <name type="scientific">Gibberella moniliformis (strain M3125 / FGSC 7600)</name>
    <name type="common">Maize ear and stalk rot fungus</name>
    <name type="synonym">Fusarium verticillioides</name>
    <dbReference type="NCBI Taxonomy" id="334819"/>
    <lineage>
        <taxon>Eukaryota</taxon>
        <taxon>Fungi</taxon>
        <taxon>Dikarya</taxon>
        <taxon>Ascomycota</taxon>
        <taxon>Pezizomycotina</taxon>
        <taxon>Sordariomycetes</taxon>
        <taxon>Hypocreomycetidae</taxon>
        <taxon>Hypocreales</taxon>
        <taxon>Nectriaceae</taxon>
        <taxon>Fusarium</taxon>
        <taxon>Fusarium fujikuroi species complex</taxon>
    </lineage>
</organism>
<protein>
    <recommendedName>
        <fullName evidence="1">Rhodopsin domain-containing protein</fullName>
    </recommendedName>
</protein>
<sequence length="70" mass="7600">MILTVGGGELILLRVIVTPIVRMTTLDLATKTLDTTFGVSSTMWTIIEQKLGIICTCLPMCRIPVAIILP</sequence>
<dbReference type="EMBL" id="DS022242">
    <property type="protein sequence ID" value="EWG37534.1"/>
    <property type="molecule type" value="Genomic_DNA"/>
</dbReference>
<evidence type="ECO:0000259" key="1">
    <source>
        <dbReference type="Pfam" id="PF20684"/>
    </source>
</evidence>